<feature type="domain" description="4Fe-4S ferredoxin-type" evidence="5">
    <location>
        <begin position="4"/>
        <end position="34"/>
    </location>
</feature>
<keyword evidence="1" id="KW-0004">4Fe-4S</keyword>
<evidence type="ECO:0000256" key="3">
    <source>
        <dbReference type="ARBA" id="ARBA00023004"/>
    </source>
</evidence>
<dbReference type="GO" id="GO:0051539">
    <property type="term" value="F:4 iron, 4 sulfur cluster binding"/>
    <property type="evidence" value="ECO:0007669"/>
    <property type="project" value="UniProtKB-KW"/>
</dbReference>
<dbReference type="Proteomes" id="UP000253970">
    <property type="component" value="Unassembled WGS sequence"/>
</dbReference>
<evidence type="ECO:0000256" key="4">
    <source>
        <dbReference type="ARBA" id="ARBA00023014"/>
    </source>
</evidence>
<feature type="domain" description="4Fe-4S ferredoxin-type" evidence="5">
    <location>
        <begin position="50"/>
        <end position="81"/>
    </location>
</feature>
<evidence type="ECO:0000256" key="1">
    <source>
        <dbReference type="ARBA" id="ARBA00022485"/>
    </source>
</evidence>
<dbReference type="AlphaFoldDB" id="A0A369MG97"/>
<feature type="domain" description="4Fe-4S ferredoxin-type" evidence="5">
    <location>
        <begin position="83"/>
        <end position="112"/>
    </location>
</feature>
<accession>A0A369MG97</accession>
<dbReference type="InterPro" id="IPR050954">
    <property type="entry name" value="ET_IronSulfur_Cluster-Binding"/>
</dbReference>
<dbReference type="PANTHER" id="PTHR43177">
    <property type="entry name" value="PROTEIN NRFC"/>
    <property type="match status" value="1"/>
</dbReference>
<dbReference type="Gene3D" id="3.30.70.20">
    <property type="match status" value="2"/>
</dbReference>
<evidence type="ECO:0000256" key="2">
    <source>
        <dbReference type="ARBA" id="ARBA00022723"/>
    </source>
</evidence>
<dbReference type="InterPro" id="IPR017900">
    <property type="entry name" value="4Fe4S_Fe_S_CS"/>
</dbReference>
<gene>
    <name evidence="6" type="ORF">C1875_09030</name>
</gene>
<evidence type="ECO:0000259" key="5">
    <source>
        <dbReference type="PROSITE" id="PS51379"/>
    </source>
</evidence>
<reference evidence="6 7" key="1">
    <citation type="journal article" date="2018" name="Elife">
        <title>Discovery and characterization of a prevalent human gut bacterial enzyme sufficient for the inactivation of a family of plant toxins.</title>
        <authorList>
            <person name="Koppel N."/>
            <person name="Bisanz J.E."/>
            <person name="Pandelia M.E."/>
            <person name="Turnbaugh P.J."/>
            <person name="Balskus E.P."/>
        </authorList>
    </citation>
    <scope>NUCLEOTIDE SEQUENCE [LARGE SCALE GENOMIC DNA]</scope>
    <source>
        <strain evidence="6 7">W1 BHI 6</strain>
    </source>
</reference>
<evidence type="ECO:0000313" key="7">
    <source>
        <dbReference type="Proteomes" id="UP000253970"/>
    </source>
</evidence>
<comment type="caution">
    <text evidence="6">The sequence shown here is derived from an EMBL/GenBank/DDBJ whole genome shotgun (WGS) entry which is preliminary data.</text>
</comment>
<dbReference type="RefSeq" id="WP_114534036.1">
    <property type="nucleotide sequence ID" value="NZ_PPTU01000012.1"/>
</dbReference>
<dbReference type="PANTHER" id="PTHR43177:SF3">
    <property type="entry name" value="PROTEIN NRFC HOMOLOG"/>
    <property type="match status" value="1"/>
</dbReference>
<name>A0A369MG97_EGGLN</name>
<dbReference type="InterPro" id="IPR017896">
    <property type="entry name" value="4Fe4S_Fe-S-bd"/>
</dbReference>
<keyword evidence="3" id="KW-0408">Iron</keyword>
<dbReference type="CDD" id="cd10551">
    <property type="entry name" value="PsrB"/>
    <property type="match status" value="1"/>
</dbReference>
<evidence type="ECO:0000313" key="6">
    <source>
        <dbReference type="EMBL" id="RDB69823.1"/>
    </source>
</evidence>
<dbReference type="EMBL" id="PPTU01000012">
    <property type="protein sequence ID" value="RDB69823.1"/>
    <property type="molecule type" value="Genomic_DNA"/>
</dbReference>
<dbReference type="GO" id="GO:0046872">
    <property type="term" value="F:metal ion binding"/>
    <property type="evidence" value="ECO:0007669"/>
    <property type="project" value="UniProtKB-KW"/>
</dbReference>
<keyword evidence="4" id="KW-0411">Iron-sulfur</keyword>
<organism evidence="6 7">
    <name type="scientific">Eggerthella lenta</name>
    <name type="common">Eubacterium lentum</name>
    <dbReference type="NCBI Taxonomy" id="84112"/>
    <lineage>
        <taxon>Bacteria</taxon>
        <taxon>Bacillati</taxon>
        <taxon>Actinomycetota</taxon>
        <taxon>Coriobacteriia</taxon>
        <taxon>Eggerthellales</taxon>
        <taxon>Eggerthellaceae</taxon>
        <taxon>Eggerthella</taxon>
    </lineage>
</organism>
<dbReference type="Pfam" id="PF13247">
    <property type="entry name" value="Fer4_11"/>
    <property type="match status" value="1"/>
</dbReference>
<dbReference type="SUPFAM" id="SSF54862">
    <property type="entry name" value="4Fe-4S ferredoxins"/>
    <property type="match status" value="1"/>
</dbReference>
<proteinExistence type="predicted"/>
<dbReference type="PROSITE" id="PS00198">
    <property type="entry name" value="4FE4S_FER_1"/>
    <property type="match status" value="1"/>
</dbReference>
<dbReference type="PROSITE" id="PS51379">
    <property type="entry name" value="4FE4S_FER_2"/>
    <property type="match status" value="3"/>
</dbReference>
<sequence length="206" mass="22842">MMRNCIVVDLDHCTGCKGCEIACKNENNIPLGERWNRLLLCGPYGEFPNLSQYYLPVMCQQCVDAPCVNVCPTGASYRDPDTNVVLVDKEKCIGCKYCMMACPYGVRDWNKAESVVEKCTLCQHLTAAGEKPQCVKVCSVQCRFYGDLDDPESDASKAIAAKPDAAHRLKDFGNGPSTVYLLSDKYCEWRESTEYHDTCCAEGADA</sequence>
<protein>
    <submittedName>
        <fullName evidence="6">4Fe-4S ferredoxin</fullName>
    </submittedName>
</protein>
<keyword evidence="2" id="KW-0479">Metal-binding</keyword>